<dbReference type="InterPro" id="IPR005706">
    <property type="entry name" value="Ribosomal_uS2_bac/mit/plastid"/>
</dbReference>
<dbReference type="GO" id="GO:0005763">
    <property type="term" value="C:mitochondrial small ribosomal subunit"/>
    <property type="evidence" value="ECO:0007669"/>
    <property type="project" value="TreeGrafter"/>
</dbReference>
<feature type="compositionally biased region" description="Polar residues" evidence="5">
    <location>
        <begin position="122"/>
        <end position="131"/>
    </location>
</feature>
<evidence type="ECO:0000256" key="4">
    <source>
        <dbReference type="RuleBase" id="RU003631"/>
    </source>
</evidence>
<dbReference type="PANTHER" id="PTHR12534:SF0">
    <property type="entry name" value="SMALL RIBOSOMAL SUBUNIT PROTEIN US2M"/>
    <property type="match status" value="1"/>
</dbReference>
<evidence type="ECO:0000256" key="1">
    <source>
        <dbReference type="ARBA" id="ARBA00006242"/>
    </source>
</evidence>
<keyword evidence="3 4" id="KW-0687">Ribonucleoprotein</keyword>
<gene>
    <name evidence="6" type="ORF">GNLVRS02_ARAD1C35156g</name>
</gene>
<accession>A0A060T8A2</accession>
<comment type="similarity">
    <text evidence="1 4">Belongs to the universal ribosomal protein uS2 family.</text>
</comment>
<dbReference type="HAMAP" id="MF_00291_B">
    <property type="entry name" value="Ribosomal_uS2_B"/>
    <property type="match status" value="1"/>
</dbReference>
<feature type="compositionally biased region" description="Basic and acidic residues" evidence="5">
    <location>
        <begin position="388"/>
        <end position="403"/>
    </location>
</feature>
<dbReference type="PROSITE" id="PS00963">
    <property type="entry name" value="RIBOSOMAL_S2_2"/>
    <property type="match status" value="1"/>
</dbReference>
<protein>
    <submittedName>
        <fullName evidence="6">ARAD1C35156p</fullName>
    </submittedName>
</protein>
<dbReference type="PROSITE" id="PS00962">
    <property type="entry name" value="RIBOSOMAL_S2_1"/>
    <property type="match status" value="1"/>
</dbReference>
<dbReference type="GO" id="GO:0003735">
    <property type="term" value="F:structural constituent of ribosome"/>
    <property type="evidence" value="ECO:0007669"/>
    <property type="project" value="InterPro"/>
</dbReference>
<organism evidence="6">
    <name type="scientific">Blastobotrys adeninivorans</name>
    <name type="common">Yeast</name>
    <name type="synonym">Arxula adeninivorans</name>
    <dbReference type="NCBI Taxonomy" id="409370"/>
    <lineage>
        <taxon>Eukaryota</taxon>
        <taxon>Fungi</taxon>
        <taxon>Dikarya</taxon>
        <taxon>Ascomycota</taxon>
        <taxon>Saccharomycotina</taxon>
        <taxon>Dipodascomycetes</taxon>
        <taxon>Dipodascales</taxon>
        <taxon>Trichomonascaceae</taxon>
        <taxon>Blastobotrys</taxon>
    </lineage>
</organism>
<evidence type="ECO:0000313" key="6">
    <source>
        <dbReference type="EMBL" id="CDP35421.1"/>
    </source>
</evidence>
<feature type="region of interest" description="Disordered" evidence="5">
    <location>
        <begin position="388"/>
        <end position="409"/>
    </location>
</feature>
<evidence type="ECO:0000256" key="3">
    <source>
        <dbReference type="ARBA" id="ARBA00023274"/>
    </source>
</evidence>
<reference evidence="6" key="1">
    <citation type="submission" date="2014-02" db="EMBL/GenBank/DDBJ databases">
        <authorList>
            <person name="Genoscope - CEA"/>
        </authorList>
    </citation>
    <scope>NUCLEOTIDE SEQUENCE</scope>
    <source>
        <strain evidence="6">LS3</strain>
    </source>
</reference>
<dbReference type="PRINTS" id="PR00395">
    <property type="entry name" value="RIBOSOMALS2"/>
</dbReference>
<dbReference type="NCBIfam" id="TIGR01011">
    <property type="entry name" value="rpsB_bact"/>
    <property type="match status" value="1"/>
</dbReference>
<dbReference type="FunFam" id="3.40.50.10490:FF:000055">
    <property type="entry name" value="Mitochondrial ribosomal protein"/>
    <property type="match status" value="1"/>
</dbReference>
<dbReference type="CDD" id="cd01425">
    <property type="entry name" value="RPS2"/>
    <property type="match status" value="1"/>
</dbReference>
<dbReference type="Pfam" id="PF00318">
    <property type="entry name" value="Ribosomal_S2"/>
    <property type="match status" value="1"/>
</dbReference>
<sequence>MLAVRLASRRCIRTVRTPSLVRMETTVQTPAKNETLSERQLLKYVKELSMEDAAKNVELSPEVEAELNQEFEKVIRKFALEPDLRKEMLRVFERTAAQGARSARIETSEQEAADGNIRGRQQFPNIQRSDPNDVYSSQELFARQKFHEQQTSRLGASVEQVYRPHEDVLRPPSARETTIAKLLAAGAHLGHSTSRFRQSTQPFVYGIRDGIHIIDLDQTLTHLRRAAKVCEGISEKGGLILFVGTRKGHERTLQVAAERANAFYVHTRWVPGTLSNATEISGEWDRVEVDMADRPTDRELSQNLKKTIVKPDLVVILNPVENRNAIRECIAAKVPTIGVIDTDSEPSLVTYPIPANDDSLRATDLIAGVLSRAAQKGRETRLRKVKEFEAKNAEQQEQLDKPAAEPTDV</sequence>
<dbReference type="EMBL" id="HG937693">
    <property type="protein sequence ID" value="CDP35421.1"/>
    <property type="molecule type" value="Genomic_DNA"/>
</dbReference>
<proteinExistence type="inferred from homology"/>
<keyword evidence="2 4" id="KW-0689">Ribosomal protein</keyword>
<dbReference type="InterPro" id="IPR001865">
    <property type="entry name" value="Ribosomal_uS2"/>
</dbReference>
<dbReference type="InterPro" id="IPR018130">
    <property type="entry name" value="Ribosomal_uS2_CS"/>
</dbReference>
<evidence type="ECO:0000256" key="2">
    <source>
        <dbReference type="ARBA" id="ARBA00022980"/>
    </source>
</evidence>
<dbReference type="PANTHER" id="PTHR12534">
    <property type="entry name" value="30S RIBOSOMAL PROTEIN S2 PROKARYOTIC AND ORGANELLAR"/>
    <property type="match status" value="1"/>
</dbReference>
<dbReference type="Gene3D" id="3.40.50.10490">
    <property type="entry name" value="Glucose-6-phosphate isomerase like protein, domain 1"/>
    <property type="match status" value="1"/>
</dbReference>
<dbReference type="AlphaFoldDB" id="A0A060T8A2"/>
<feature type="region of interest" description="Disordered" evidence="5">
    <location>
        <begin position="100"/>
        <end position="131"/>
    </location>
</feature>
<evidence type="ECO:0000256" key="5">
    <source>
        <dbReference type="SAM" id="MobiDB-lite"/>
    </source>
</evidence>
<dbReference type="PhylomeDB" id="A0A060T8A2"/>
<name>A0A060T8A2_BLAAD</name>
<reference evidence="6" key="2">
    <citation type="submission" date="2014-06" db="EMBL/GenBank/DDBJ databases">
        <title>The complete genome of Blastobotrys (Arxula) adeninivorans LS3 - a yeast of biotechnological interest.</title>
        <authorList>
            <person name="Kunze G."/>
            <person name="Gaillardin C."/>
            <person name="Czernicka M."/>
            <person name="Durrens P."/>
            <person name="Martin T."/>
            <person name="Boer E."/>
            <person name="Gabaldon T."/>
            <person name="Cruz J."/>
            <person name="Talla E."/>
            <person name="Marck C."/>
            <person name="Goffeau A."/>
            <person name="Barbe V."/>
            <person name="Baret P."/>
            <person name="Baronian K."/>
            <person name="Beier S."/>
            <person name="Bleykasten C."/>
            <person name="Bode R."/>
            <person name="Casaregola S."/>
            <person name="Despons L."/>
            <person name="Fairhead C."/>
            <person name="Giersberg M."/>
            <person name="Gierski P."/>
            <person name="Hahnel U."/>
            <person name="Hartmann A."/>
            <person name="Jankowska D."/>
            <person name="Jubin C."/>
            <person name="Jung P."/>
            <person name="Lafontaine I."/>
            <person name="Leh-Louis V."/>
            <person name="Lemaire M."/>
            <person name="Marcet-Houben M."/>
            <person name="Mascher M."/>
            <person name="Morel G."/>
            <person name="Richard G.-F."/>
            <person name="Riechen J."/>
            <person name="Sacerdot C."/>
            <person name="Sarkar A."/>
            <person name="Savel G."/>
            <person name="Schacherer J."/>
            <person name="Sherman D."/>
            <person name="Straub M.-L."/>
            <person name="Stein N."/>
            <person name="Thierry A."/>
            <person name="Trautwein-Schult A."/>
            <person name="Westhof E."/>
            <person name="Worch S."/>
            <person name="Dujon B."/>
            <person name="Souciet J.-L."/>
            <person name="Wincker P."/>
            <person name="Scholz U."/>
            <person name="Neuveglise N."/>
        </authorList>
    </citation>
    <scope>NUCLEOTIDE SEQUENCE</scope>
    <source>
        <strain evidence="6">LS3</strain>
    </source>
</reference>
<dbReference type="GO" id="GO:0006412">
    <property type="term" value="P:translation"/>
    <property type="evidence" value="ECO:0007669"/>
    <property type="project" value="InterPro"/>
</dbReference>
<dbReference type="SUPFAM" id="SSF52313">
    <property type="entry name" value="Ribosomal protein S2"/>
    <property type="match status" value="1"/>
</dbReference>
<dbReference type="InterPro" id="IPR023591">
    <property type="entry name" value="Ribosomal_uS2_flav_dom_sf"/>
</dbReference>